<dbReference type="Pfam" id="PF03109">
    <property type="entry name" value="ABC1"/>
    <property type="match status" value="1"/>
</dbReference>
<dbReference type="OrthoDB" id="427480at2759"/>
<evidence type="ECO:0000313" key="4">
    <source>
        <dbReference type="Proteomes" id="UP000063063"/>
    </source>
</evidence>
<reference evidence="3 4" key="1">
    <citation type="journal article" date="2015" name="Sci. Rep.">
        <title>The genome of Leishmania panamensis: insights into genomics of the L. (Viannia) subgenus.</title>
        <authorList>
            <person name="Llanes A."/>
            <person name="Restrepo C.M."/>
            <person name="Vecchio G.D."/>
            <person name="Anguizola F.J."/>
            <person name="Lleonart R."/>
        </authorList>
    </citation>
    <scope>NUCLEOTIDE SEQUENCE [LARGE SCALE GENOMIC DNA]</scope>
    <source>
        <strain evidence="3 4">MHOM/PA/94/PSC-1</strain>
    </source>
</reference>
<dbReference type="GO" id="GO:0016301">
    <property type="term" value="F:kinase activity"/>
    <property type="evidence" value="ECO:0007669"/>
    <property type="project" value="UniProtKB-KW"/>
</dbReference>
<dbReference type="VEuPathDB" id="TriTrypDB:LPAL13_080007100"/>
<name>A0A088RIV2_LEIPA</name>
<keyword evidence="3" id="KW-0418">Kinase</keyword>
<dbReference type="eggNOG" id="KOG1235">
    <property type="taxonomic scope" value="Eukaryota"/>
</dbReference>
<dbReference type="EC" id="2.7.-.-" evidence="3"/>
<keyword evidence="3" id="KW-0808">Transferase</keyword>
<dbReference type="Proteomes" id="UP000063063">
    <property type="component" value="Chromosome 8"/>
</dbReference>
<dbReference type="InterPro" id="IPR011009">
    <property type="entry name" value="Kinase-like_dom_sf"/>
</dbReference>
<gene>
    <name evidence="3" type="ORF">LPMP_080240</name>
</gene>
<proteinExistence type="inferred from homology"/>
<evidence type="ECO:0000259" key="2">
    <source>
        <dbReference type="Pfam" id="PF03109"/>
    </source>
</evidence>
<accession>A0A088RIV2</accession>
<dbReference type="PANTHER" id="PTHR43173">
    <property type="entry name" value="ABC1 FAMILY PROTEIN"/>
    <property type="match status" value="1"/>
</dbReference>
<sequence>MTFRLSRATRYGAAAAGVVGAGTAAIVLPPKETIPPALLPSRVLLEGFGRVGRCIYTGGLIYWDYTFHVTQQDRQERWNEVHRRCAQRLVDLAESNGGLYVKAGQIFANMGHVLPYQYCQVMSVLQDAVVKRPYAEVVAVLEKDLGRPLSEVFSYVDWTPLAAASLAQVHRGRLRDENTEVAIKVQYLDVAQRFNGDMRTISLMFSAASYFFPGYDFGQIITKLNDTVAAELDFRIEGRNSDRAAADLQACGWGERVVCPRIFWNHSSKRVLVSKFIPNAVKISDRAGIASMGLSVKEVATTFFDVIAFQIFCTGFFHGDPHAGNILVHKLPNGKPQVVLLDFGLCAELDAAQRREISDIWTASITHDTPKITEIAHRYHCDDYGLFASCFLQHPYDYSANSASNRLRSSDALVLMRETAKHRMAELNNIVAALPKEYALVLRSIMATKAINRELGEAANRPMCMLRYSLKTSREDLPKLQLMALMAKAWFEEWYSSIALRLALWKHPELSEVLANSLQLSG</sequence>
<protein>
    <submittedName>
        <fullName evidence="3">Protein kinase, putative</fullName>
        <ecNumber evidence="3">2.7.-.-</ecNumber>
    </submittedName>
</protein>
<organism evidence="3 4">
    <name type="scientific">Leishmania panamensis</name>
    <dbReference type="NCBI Taxonomy" id="5679"/>
    <lineage>
        <taxon>Eukaryota</taxon>
        <taxon>Discoba</taxon>
        <taxon>Euglenozoa</taxon>
        <taxon>Kinetoplastea</taxon>
        <taxon>Metakinetoplastina</taxon>
        <taxon>Trypanosomatida</taxon>
        <taxon>Trypanosomatidae</taxon>
        <taxon>Leishmaniinae</taxon>
        <taxon>Leishmania</taxon>
        <taxon>Leishmania guyanensis species complex</taxon>
    </lineage>
</organism>
<dbReference type="InterPro" id="IPR045307">
    <property type="entry name" value="ADCK1_dom"/>
</dbReference>
<dbReference type="GeneID" id="22572486"/>
<feature type="domain" description="ABC1 atypical kinase-like" evidence="2">
    <location>
        <begin position="125"/>
        <end position="375"/>
    </location>
</feature>
<dbReference type="VEuPathDB" id="TriTrypDB:LPMP_080240"/>
<dbReference type="CDD" id="cd13969">
    <property type="entry name" value="ADCK1-like"/>
    <property type="match status" value="1"/>
</dbReference>
<comment type="similarity">
    <text evidence="1">Belongs to the protein kinase superfamily. ADCK protein kinase family.</text>
</comment>
<dbReference type="InterPro" id="IPR004147">
    <property type="entry name" value="ABC1_dom"/>
</dbReference>
<evidence type="ECO:0000313" key="3">
    <source>
        <dbReference type="EMBL" id="AIN95833.1"/>
    </source>
</evidence>
<dbReference type="PANTHER" id="PTHR43173:SF28">
    <property type="entry name" value="AARF DOMAIN CONTAINING KINASE 5"/>
    <property type="match status" value="1"/>
</dbReference>
<dbReference type="AlphaFoldDB" id="A0A088RIV2"/>
<dbReference type="RefSeq" id="XP_010704155.1">
    <property type="nucleotide sequence ID" value="XM_010705853.1"/>
</dbReference>
<evidence type="ECO:0000256" key="1">
    <source>
        <dbReference type="ARBA" id="ARBA00009670"/>
    </source>
</evidence>
<dbReference type="EMBL" id="CP009377">
    <property type="protein sequence ID" value="AIN95833.1"/>
    <property type="molecule type" value="Genomic_DNA"/>
</dbReference>
<dbReference type="KEGG" id="lpan:LPMP_080240"/>
<dbReference type="SUPFAM" id="SSF56112">
    <property type="entry name" value="Protein kinase-like (PK-like)"/>
    <property type="match status" value="1"/>
</dbReference>
<dbReference type="InterPro" id="IPR051130">
    <property type="entry name" value="Mito_struct-func_regulator"/>
</dbReference>
<keyword evidence="4" id="KW-1185">Reference proteome</keyword>